<proteinExistence type="predicted"/>
<name>A0A6B3BUG1_9ACTN</name>
<dbReference type="RefSeq" id="WP_164316200.1">
    <property type="nucleotide sequence ID" value="NZ_JAAGLU010000015.1"/>
</dbReference>
<gene>
    <name evidence="1" type="ORF">G3I71_19430</name>
</gene>
<evidence type="ECO:0000313" key="1">
    <source>
        <dbReference type="EMBL" id="NEC87952.1"/>
    </source>
</evidence>
<organism evidence="1">
    <name type="scientific">Streptomyces sp. SID12501</name>
    <dbReference type="NCBI Taxonomy" id="2706042"/>
    <lineage>
        <taxon>Bacteria</taxon>
        <taxon>Bacillati</taxon>
        <taxon>Actinomycetota</taxon>
        <taxon>Actinomycetes</taxon>
        <taxon>Kitasatosporales</taxon>
        <taxon>Streptomycetaceae</taxon>
        <taxon>Streptomyces</taxon>
    </lineage>
</organism>
<comment type="caution">
    <text evidence="1">The sequence shown here is derived from an EMBL/GenBank/DDBJ whole genome shotgun (WGS) entry which is preliminary data.</text>
</comment>
<dbReference type="EMBL" id="JAAGLU010000015">
    <property type="protein sequence ID" value="NEC87952.1"/>
    <property type="molecule type" value="Genomic_DNA"/>
</dbReference>
<dbReference type="AlphaFoldDB" id="A0A6B3BUG1"/>
<protein>
    <submittedName>
        <fullName evidence="1">Uncharacterized protein</fullName>
    </submittedName>
</protein>
<accession>A0A6B3BUG1</accession>
<reference evidence="1" key="1">
    <citation type="submission" date="2020-01" db="EMBL/GenBank/DDBJ databases">
        <title>Insect and environment-associated Actinomycetes.</title>
        <authorList>
            <person name="Currrie C."/>
            <person name="Chevrette M."/>
            <person name="Carlson C."/>
            <person name="Stubbendieck R."/>
            <person name="Wendt-Pienkowski E."/>
        </authorList>
    </citation>
    <scope>NUCLEOTIDE SEQUENCE</scope>
    <source>
        <strain evidence="1">SID12501</strain>
    </source>
</reference>
<sequence length="86" mass="9504">MDVKKVLVRAFVSVVVSIDLTDDEEIDPDIATDILEPAAALFLDLSEEGRREVISLILECAELEENPERKRAILGLPEAIGLLDED</sequence>